<dbReference type="Proteomes" id="UP000290174">
    <property type="component" value="Unassembled WGS sequence"/>
</dbReference>
<protein>
    <submittedName>
        <fullName evidence="2">Uncharacterized protein</fullName>
    </submittedName>
</protein>
<keyword evidence="3" id="KW-1185">Reference proteome</keyword>
<dbReference type="EMBL" id="RKMK01000003">
    <property type="protein sequence ID" value="RXH01958.1"/>
    <property type="molecule type" value="Genomic_DNA"/>
</dbReference>
<name>A0A4Q0QWD3_9BRAD</name>
<proteinExistence type="predicted"/>
<dbReference type="AlphaFoldDB" id="A0A4Q0QWD3"/>
<evidence type="ECO:0000313" key="4">
    <source>
        <dbReference type="Proteomes" id="UP000290174"/>
    </source>
</evidence>
<comment type="caution">
    <text evidence="2">The sequence shown here is derived from an EMBL/GenBank/DDBJ whole genome shotgun (WGS) entry which is preliminary data.</text>
</comment>
<evidence type="ECO:0000313" key="2">
    <source>
        <dbReference type="EMBL" id="RXH01958.1"/>
    </source>
</evidence>
<accession>A0A4Q0QWD3</accession>
<organism evidence="2 4">
    <name type="scientific">Bradyrhizobium zhanjiangense</name>
    <dbReference type="NCBI Taxonomy" id="1325107"/>
    <lineage>
        <taxon>Bacteria</taxon>
        <taxon>Pseudomonadati</taxon>
        <taxon>Pseudomonadota</taxon>
        <taxon>Alphaproteobacteria</taxon>
        <taxon>Hyphomicrobiales</taxon>
        <taxon>Nitrobacteraceae</taxon>
        <taxon>Bradyrhizobium</taxon>
    </lineage>
</organism>
<dbReference type="Proteomes" id="UP000289946">
    <property type="component" value="Unassembled WGS sequence"/>
</dbReference>
<evidence type="ECO:0000313" key="3">
    <source>
        <dbReference type="Proteomes" id="UP000289946"/>
    </source>
</evidence>
<reference evidence="2 4" key="1">
    <citation type="submission" date="2018-11" db="EMBL/GenBank/DDBJ databases">
        <title>Bradyrhizobium sp. nov., isolated from effective nodules of peanut in China.</title>
        <authorList>
            <person name="Li Y."/>
        </authorList>
    </citation>
    <scope>NUCLEOTIDE SEQUENCE [LARGE SCALE GENOMIC DNA]</scope>
    <source>
        <strain evidence="2 4">CCBAU 51770</strain>
        <strain evidence="1 3">CCBAU 51781</strain>
    </source>
</reference>
<sequence>MRAIVGPFSSMLAGPLTNRLNNPLSATVVYRYGGALRMNQGIPTGDKIKHRLSLRTAWCQPRSSQGTRTVQQQDVRKSYISIVNDARESERTAGTGARSQRGAVKDFVGRLTAMLKRRLPGAAITS</sequence>
<evidence type="ECO:0000313" key="1">
    <source>
        <dbReference type="EMBL" id="RXG96920.1"/>
    </source>
</evidence>
<dbReference type="EMBL" id="RDRA01000005">
    <property type="protein sequence ID" value="RXG96920.1"/>
    <property type="molecule type" value="Genomic_DNA"/>
</dbReference>
<gene>
    <name evidence="2" type="ORF">EAS61_05855</name>
    <name evidence="1" type="ORF">EAS62_09495</name>
</gene>